<proteinExistence type="predicted"/>
<dbReference type="AlphaFoldDB" id="A0A0B4S1J1"/>
<feature type="transmembrane region" description="Helical" evidence="6">
    <location>
        <begin position="137"/>
        <end position="154"/>
    </location>
</feature>
<dbReference type="Pfam" id="PF01098">
    <property type="entry name" value="FTSW_RODA_SPOVE"/>
    <property type="match status" value="1"/>
</dbReference>
<keyword evidence="4 6" id="KW-1133">Transmembrane helix</keyword>
<feature type="transmembrane region" description="Helical" evidence="6">
    <location>
        <begin position="43"/>
        <end position="63"/>
    </location>
</feature>
<keyword evidence="3" id="KW-0133">Cell shape</keyword>
<dbReference type="GO" id="GO:0015648">
    <property type="term" value="F:lipid-linked peptidoglycan transporter activity"/>
    <property type="evidence" value="ECO:0007669"/>
    <property type="project" value="TreeGrafter"/>
</dbReference>
<comment type="subcellular location">
    <subcellularLocation>
        <location evidence="1">Membrane</location>
        <topology evidence="1">Multi-pass membrane protein</topology>
    </subcellularLocation>
</comment>
<dbReference type="NCBIfam" id="TIGR02210">
    <property type="entry name" value="rodA_shape"/>
    <property type="match status" value="1"/>
</dbReference>
<feature type="transmembrane region" description="Helical" evidence="6">
    <location>
        <begin position="160"/>
        <end position="177"/>
    </location>
</feature>
<gene>
    <name evidence="8" type="primary">rodA</name>
    <name evidence="8" type="ORF">HXM94_02365</name>
    <name evidence="9" type="ORF">NND69_00640</name>
    <name evidence="7" type="ORF">NW74_04325</name>
</gene>
<feature type="transmembrane region" description="Helical" evidence="6">
    <location>
        <begin position="301"/>
        <end position="323"/>
    </location>
</feature>
<evidence type="ECO:0000256" key="6">
    <source>
        <dbReference type="SAM" id="Phobius"/>
    </source>
</evidence>
<feature type="transmembrane region" description="Helical" evidence="6">
    <location>
        <begin position="70"/>
        <end position="89"/>
    </location>
</feature>
<reference evidence="9" key="3">
    <citation type="submission" date="2022-07" db="EMBL/GenBank/DDBJ databases">
        <title>Parvimonas micra travels from the subgingival sulcus of the human oral cavity to the colorectal adenocarcinoma.</title>
        <authorList>
            <person name="Conde-Perez K."/>
            <person name="Buetas E."/>
            <person name="Aja-Macaya P."/>
            <person name="Martin-De Arribas E."/>
            <person name="Iglesias-Corras I."/>
            <person name="Trigo-Tasende N."/>
            <person name="Nasser-Ali M."/>
            <person name="Estevez L.S."/>
            <person name="Rumbo-Feal S."/>
            <person name="Otero-Alen B."/>
            <person name="Noguera J.F."/>
            <person name="Concha A."/>
            <person name="Pardinas-Lopez S."/>
            <person name="Carda-Dieguez M."/>
            <person name="Gomez-Randulfe I."/>
            <person name="Martinez-Lago N."/>
            <person name="Ladra S."/>
            <person name="Aparicio L.A."/>
            <person name="Bou G."/>
            <person name="Mira A."/>
            <person name="Vallejo J.A."/>
            <person name="Poza M."/>
        </authorList>
    </citation>
    <scope>NUCLEOTIDE SEQUENCE</scope>
    <source>
        <strain evidence="9">PM79KC-AC-4</strain>
    </source>
</reference>
<evidence type="ECO:0000256" key="3">
    <source>
        <dbReference type="ARBA" id="ARBA00022960"/>
    </source>
</evidence>
<dbReference type="EMBL" id="CP009761">
    <property type="protein sequence ID" value="AIZ36610.1"/>
    <property type="molecule type" value="Genomic_DNA"/>
</dbReference>
<sequence>MFFKNKNLYKIDLFILISLILIILIGLVNLYSATISLKRNFMLSQIVATILGFVLMFILIAVNIKFLKRLYLPIYIVSIALLILVLIIGTGDSVGARSWIKFGPISFQPSEFVKLGMIICLATVIEKNSAKLNEPKTLIKVLIFAFIPVGLVLMQPDFGTAFVFILVIGSMLFVAGISLRLVVYTLLAAVASLPAFYFSLSPYQKNRILNFLHPERDITNTGYQAVQGKIAAGSGKFIGRGLFKGPQNQFNFIPEKQTDYIFPVFVEEMGFVGGTILIGLYTIMLYRFVKLSKKTANKFNQMLIIGICAMFLAHIFENIGMTIGLMPITGIPLPFLSYGGTFQLVNLIAMGIVLSISCEKTPLDFM</sequence>
<dbReference type="STRING" id="33033.NW74_04325"/>
<dbReference type="GO" id="GO:0051301">
    <property type="term" value="P:cell division"/>
    <property type="evidence" value="ECO:0007669"/>
    <property type="project" value="InterPro"/>
</dbReference>
<evidence type="ECO:0000313" key="8">
    <source>
        <dbReference type="EMBL" id="MBF1306624.1"/>
    </source>
</evidence>
<feature type="transmembrane region" description="Helical" evidence="6">
    <location>
        <begin position="109"/>
        <end position="125"/>
    </location>
</feature>
<evidence type="ECO:0000313" key="10">
    <source>
        <dbReference type="Proteomes" id="UP000031386"/>
    </source>
</evidence>
<evidence type="ECO:0000313" key="9">
    <source>
        <dbReference type="EMBL" id="MCZ7406878.1"/>
    </source>
</evidence>
<evidence type="ECO:0000256" key="5">
    <source>
        <dbReference type="ARBA" id="ARBA00023136"/>
    </source>
</evidence>
<dbReference type="Proteomes" id="UP000031386">
    <property type="component" value="Chromosome"/>
</dbReference>
<dbReference type="EMBL" id="JABZRE010000005">
    <property type="protein sequence ID" value="MBF1306624.1"/>
    <property type="molecule type" value="Genomic_DNA"/>
</dbReference>
<keyword evidence="5 6" id="KW-0472">Membrane</keyword>
<evidence type="ECO:0000256" key="1">
    <source>
        <dbReference type="ARBA" id="ARBA00004141"/>
    </source>
</evidence>
<dbReference type="GO" id="GO:0032153">
    <property type="term" value="C:cell division site"/>
    <property type="evidence" value="ECO:0007669"/>
    <property type="project" value="TreeGrafter"/>
</dbReference>
<dbReference type="Proteomes" id="UP001141458">
    <property type="component" value="Unassembled WGS sequence"/>
</dbReference>
<dbReference type="RefSeq" id="WP_004833276.1">
    <property type="nucleotide sequence ID" value="NZ_BHYQ01000003.1"/>
</dbReference>
<dbReference type="GO" id="GO:0008360">
    <property type="term" value="P:regulation of cell shape"/>
    <property type="evidence" value="ECO:0007669"/>
    <property type="project" value="UniProtKB-KW"/>
</dbReference>
<dbReference type="InterPro" id="IPR001182">
    <property type="entry name" value="FtsW/RodA"/>
</dbReference>
<dbReference type="GeneID" id="93385557"/>
<dbReference type="KEGG" id="pmic:NW74_04325"/>
<evidence type="ECO:0000313" key="7">
    <source>
        <dbReference type="EMBL" id="AIZ36610.1"/>
    </source>
</evidence>
<accession>A0A0B4S1J1</accession>
<name>A0A0B4S1J1_9FIRM</name>
<protein>
    <submittedName>
        <fullName evidence="7">Rod shape-determining protein RodA</fullName>
    </submittedName>
</protein>
<dbReference type="GO" id="GO:0005886">
    <property type="term" value="C:plasma membrane"/>
    <property type="evidence" value="ECO:0007669"/>
    <property type="project" value="TreeGrafter"/>
</dbReference>
<reference evidence="8" key="2">
    <citation type="submission" date="2020-04" db="EMBL/GenBank/DDBJ databases">
        <title>Deep metagenomics examines the oral microbiome during advanced dental caries in children, revealing novel taxa and co-occurrences with host molecules.</title>
        <authorList>
            <person name="Baker J.L."/>
            <person name="Morton J.T."/>
            <person name="Dinis M."/>
            <person name="Alvarez R."/>
            <person name="Tran N.C."/>
            <person name="Knight R."/>
            <person name="Edlund A."/>
        </authorList>
    </citation>
    <scope>NUCLEOTIDE SEQUENCE</scope>
    <source>
        <strain evidence="8">JCVI_23_bin.11</strain>
    </source>
</reference>
<dbReference type="Proteomes" id="UP000758611">
    <property type="component" value="Unassembled WGS sequence"/>
</dbReference>
<dbReference type="EMBL" id="JANDZV010000001">
    <property type="protein sequence ID" value="MCZ7406878.1"/>
    <property type="molecule type" value="Genomic_DNA"/>
</dbReference>
<keyword evidence="10" id="KW-1185">Reference proteome</keyword>
<dbReference type="InterPro" id="IPR011923">
    <property type="entry name" value="RodA/MrdB"/>
</dbReference>
<dbReference type="PANTHER" id="PTHR30474">
    <property type="entry name" value="CELL CYCLE PROTEIN"/>
    <property type="match status" value="1"/>
</dbReference>
<feature type="transmembrane region" description="Helical" evidence="6">
    <location>
        <begin position="269"/>
        <end position="289"/>
    </location>
</feature>
<evidence type="ECO:0000256" key="2">
    <source>
        <dbReference type="ARBA" id="ARBA00022692"/>
    </source>
</evidence>
<keyword evidence="2 6" id="KW-0812">Transmembrane</keyword>
<feature type="transmembrane region" description="Helical" evidence="6">
    <location>
        <begin position="182"/>
        <end position="200"/>
    </location>
</feature>
<dbReference type="OrthoDB" id="9812661at2"/>
<reference evidence="7 10" key="1">
    <citation type="submission" date="2014-10" db="EMBL/GenBank/DDBJ databases">
        <title>Complete genome sequence of Parvimonas micra KCOM 1535 (= ChDC B708).</title>
        <authorList>
            <person name="Kook J.-K."/>
            <person name="Park S.-N."/>
            <person name="Lim Y.K."/>
            <person name="Roh H."/>
        </authorList>
    </citation>
    <scope>NUCLEOTIDE SEQUENCE [LARGE SCALE GENOMIC DNA]</scope>
    <source>
        <strain evidence="7">KCOM 1535</strain>
        <strain evidence="10">KCOM 1535 / ChDC B708</strain>
    </source>
</reference>
<organism evidence="7 10">
    <name type="scientific">Parvimonas micra</name>
    <dbReference type="NCBI Taxonomy" id="33033"/>
    <lineage>
        <taxon>Bacteria</taxon>
        <taxon>Bacillati</taxon>
        <taxon>Bacillota</taxon>
        <taxon>Tissierellia</taxon>
        <taxon>Tissierellales</taxon>
        <taxon>Peptoniphilaceae</taxon>
        <taxon>Parvimonas</taxon>
    </lineage>
</organism>
<evidence type="ECO:0000256" key="4">
    <source>
        <dbReference type="ARBA" id="ARBA00022989"/>
    </source>
</evidence>
<feature type="transmembrane region" description="Helical" evidence="6">
    <location>
        <begin position="335"/>
        <end position="356"/>
    </location>
</feature>
<dbReference type="PANTHER" id="PTHR30474:SF1">
    <property type="entry name" value="PEPTIDOGLYCAN GLYCOSYLTRANSFERASE MRDB"/>
    <property type="match status" value="1"/>
</dbReference>
<feature type="transmembrane region" description="Helical" evidence="6">
    <location>
        <begin position="12"/>
        <end position="31"/>
    </location>
</feature>